<dbReference type="Pfam" id="PF01844">
    <property type="entry name" value="HNH"/>
    <property type="match status" value="1"/>
</dbReference>
<evidence type="ECO:0000259" key="5">
    <source>
        <dbReference type="SMART" id="SM00507"/>
    </source>
</evidence>
<evidence type="ECO:0000256" key="4">
    <source>
        <dbReference type="ARBA" id="ARBA00040194"/>
    </source>
</evidence>
<proteinExistence type="inferred from homology"/>
<dbReference type="Proteomes" id="UP000295443">
    <property type="component" value="Unassembled WGS sequence"/>
</dbReference>
<gene>
    <name evidence="6" type="ORF">EZJ19_01370</name>
</gene>
<protein>
    <recommendedName>
        <fullName evidence="4">Putative HNH nuclease YajD</fullName>
    </recommendedName>
</protein>
<dbReference type="GO" id="GO:0016787">
    <property type="term" value="F:hydrolase activity"/>
    <property type="evidence" value="ECO:0007669"/>
    <property type="project" value="UniProtKB-KW"/>
</dbReference>
<dbReference type="EMBL" id="SJZB01000007">
    <property type="protein sequence ID" value="TCJ19515.1"/>
    <property type="molecule type" value="Genomic_DNA"/>
</dbReference>
<evidence type="ECO:0000313" key="7">
    <source>
        <dbReference type="Proteomes" id="UP000295443"/>
    </source>
</evidence>
<dbReference type="InterPro" id="IPR003615">
    <property type="entry name" value="HNH_nuc"/>
</dbReference>
<feature type="domain" description="HNH nuclease" evidence="5">
    <location>
        <begin position="26"/>
        <end position="81"/>
    </location>
</feature>
<dbReference type="Gene3D" id="1.10.30.50">
    <property type="match status" value="1"/>
</dbReference>
<accession>A0A4R1BQR6</accession>
<dbReference type="InterPro" id="IPR002711">
    <property type="entry name" value="HNH"/>
</dbReference>
<comment type="caution">
    <text evidence="6">The sequence shown here is derived from an EMBL/GenBank/DDBJ whole genome shotgun (WGS) entry which is preliminary data.</text>
</comment>
<comment type="similarity">
    <text evidence="3">Belongs to the HNH nuclease family.</text>
</comment>
<dbReference type="GO" id="GO:0008270">
    <property type="term" value="F:zinc ion binding"/>
    <property type="evidence" value="ECO:0007669"/>
    <property type="project" value="InterPro"/>
</dbReference>
<dbReference type="RefSeq" id="WP_131444511.1">
    <property type="nucleotide sequence ID" value="NZ_SJZB01000007.1"/>
</dbReference>
<evidence type="ECO:0000256" key="3">
    <source>
        <dbReference type="ARBA" id="ARBA00038412"/>
    </source>
</evidence>
<dbReference type="PANTHER" id="PTHR41286:SF1">
    <property type="entry name" value="HNH NUCLEASE YAJD-RELATED"/>
    <property type="match status" value="1"/>
</dbReference>
<sequence length="122" mass="13985">MSNSNDRLDKIVLEARRNAEQRERGYREQALKLFPWVCGRCARTFDRSNLRQLEVHHKNGNHHDNPADGSNWELLCTYCHEHEHAKLKDMEGRGDRAAAPAAATFNPFADLKARMEAKKGEG</sequence>
<dbReference type="AlphaFoldDB" id="A0A4R1BQR6"/>
<evidence type="ECO:0000256" key="2">
    <source>
        <dbReference type="ARBA" id="ARBA00022801"/>
    </source>
</evidence>
<dbReference type="CDD" id="cd00085">
    <property type="entry name" value="HNHc"/>
    <property type="match status" value="1"/>
</dbReference>
<keyword evidence="1" id="KW-0540">Nuclease</keyword>
<organism evidence="6 7">
    <name type="scientific">Parasulfuritortus cantonensis</name>
    <dbReference type="NCBI Taxonomy" id="2528202"/>
    <lineage>
        <taxon>Bacteria</taxon>
        <taxon>Pseudomonadati</taxon>
        <taxon>Pseudomonadota</taxon>
        <taxon>Betaproteobacteria</taxon>
        <taxon>Nitrosomonadales</taxon>
        <taxon>Thiobacillaceae</taxon>
        <taxon>Parasulfuritortus</taxon>
    </lineage>
</organism>
<evidence type="ECO:0000313" key="6">
    <source>
        <dbReference type="EMBL" id="TCJ19515.1"/>
    </source>
</evidence>
<reference evidence="6 7" key="1">
    <citation type="submission" date="2019-03" db="EMBL/GenBank/DDBJ databases">
        <title>Genome sequence of Thiobacillaceae bacterium LSR1, a sulfur-oxidizing bacterium isolated from freshwater sediment.</title>
        <authorList>
            <person name="Li S."/>
        </authorList>
    </citation>
    <scope>NUCLEOTIDE SEQUENCE [LARGE SCALE GENOMIC DNA]</scope>
    <source>
        <strain evidence="6 7">LSR1</strain>
    </source>
</reference>
<keyword evidence="2" id="KW-0378">Hydrolase</keyword>
<dbReference type="OrthoDB" id="9796565at2"/>
<dbReference type="PANTHER" id="PTHR41286">
    <property type="entry name" value="HNH NUCLEASE YAJD-RELATED"/>
    <property type="match status" value="1"/>
</dbReference>
<dbReference type="GO" id="GO:0005829">
    <property type="term" value="C:cytosol"/>
    <property type="evidence" value="ECO:0007669"/>
    <property type="project" value="TreeGrafter"/>
</dbReference>
<dbReference type="GO" id="GO:0003676">
    <property type="term" value="F:nucleic acid binding"/>
    <property type="evidence" value="ECO:0007669"/>
    <property type="project" value="InterPro"/>
</dbReference>
<dbReference type="SMART" id="SM00507">
    <property type="entry name" value="HNHc"/>
    <property type="match status" value="1"/>
</dbReference>
<dbReference type="GO" id="GO:0004519">
    <property type="term" value="F:endonuclease activity"/>
    <property type="evidence" value="ECO:0007669"/>
    <property type="project" value="InterPro"/>
</dbReference>
<dbReference type="NCBIfam" id="NF008448">
    <property type="entry name" value="PRK11295.1"/>
    <property type="match status" value="1"/>
</dbReference>
<name>A0A4R1BQR6_9PROT</name>
<keyword evidence="7" id="KW-1185">Reference proteome</keyword>
<evidence type="ECO:0000256" key="1">
    <source>
        <dbReference type="ARBA" id="ARBA00022722"/>
    </source>
</evidence>